<gene>
    <name evidence="2" type="ORF">GCM10011512_04710</name>
</gene>
<evidence type="ECO:0000313" key="2">
    <source>
        <dbReference type="EMBL" id="GGC81007.1"/>
    </source>
</evidence>
<proteinExistence type="predicted"/>
<accession>A0ABQ1NMP5</accession>
<name>A0ABQ1NMP5_9MICC</name>
<dbReference type="InterPro" id="IPR049790">
    <property type="entry name" value="Rv3655c/TadE"/>
</dbReference>
<dbReference type="RefSeq" id="WP_188665776.1">
    <property type="nucleotide sequence ID" value="NZ_BMJI01000001.1"/>
</dbReference>
<dbReference type="NCBIfam" id="NF041390">
    <property type="entry name" value="TadE_Rv3655c"/>
    <property type="match status" value="1"/>
</dbReference>
<keyword evidence="3" id="KW-1185">Reference proteome</keyword>
<reference evidence="3" key="1">
    <citation type="journal article" date="2019" name="Int. J. Syst. Evol. Microbiol.">
        <title>The Global Catalogue of Microorganisms (GCM) 10K type strain sequencing project: providing services to taxonomists for standard genome sequencing and annotation.</title>
        <authorList>
            <consortium name="The Broad Institute Genomics Platform"/>
            <consortium name="The Broad Institute Genome Sequencing Center for Infectious Disease"/>
            <person name="Wu L."/>
            <person name="Ma J."/>
        </authorList>
    </citation>
    <scope>NUCLEOTIDE SEQUENCE [LARGE SCALE GENOMIC DNA]</scope>
    <source>
        <strain evidence="3">CGMCC 1.15480</strain>
    </source>
</reference>
<protein>
    <recommendedName>
        <fullName evidence="4">Pilus assembly protein TadE</fullName>
    </recommendedName>
</protein>
<dbReference type="EMBL" id="BMJI01000001">
    <property type="protein sequence ID" value="GGC81007.1"/>
    <property type="molecule type" value="Genomic_DNA"/>
</dbReference>
<organism evidence="2 3">
    <name type="scientific">Tersicoccus solisilvae</name>
    <dbReference type="NCBI Taxonomy" id="1882339"/>
    <lineage>
        <taxon>Bacteria</taxon>
        <taxon>Bacillati</taxon>
        <taxon>Actinomycetota</taxon>
        <taxon>Actinomycetes</taxon>
        <taxon>Micrococcales</taxon>
        <taxon>Micrococcaceae</taxon>
        <taxon>Tersicoccus</taxon>
    </lineage>
</organism>
<evidence type="ECO:0008006" key="4">
    <source>
        <dbReference type="Google" id="ProtNLM"/>
    </source>
</evidence>
<feature type="region of interest" description="Disordered" evidence="1">
    <location>
        <begin position="116"/>
        <end position="144"/>
    </location>
</feature>
<evidence type="ECO:0000313" key="3">
    <source>
        <dbReference type="Proteomes" id="UP000597761"/>
    </source>
</evidence>
<dbReference type="Proteomes" id="UP000597761">
    <property type="component" value="Unassembled WGS sequence"/>
</dbReference>
<sequence>MLASRARGDRGAVTAELAVALPAVVLVLGLLVTGAAAGTAQVRAEGAARAAVRALARGESEGVARGLAGQQAGPDARVSVGADGPLVRVRVEQRVPVVAGVVLPLTVVAEATGLRETGNAAGPRSRPTPPRPAFAAGSGRTVGI</sequence>
<evidence type="ECO:0000256" key="1">
    <source>
        <dbReference type="SAM" id="MobiDB-lite"/>
    </source>
</evidence>
<comment type="caution">
    <text evidence="2">The sequence shown here is derived from an EMBL/GenBank/DDBJ whole genome shotgun (WGS) entry which is preliminary data.</text>
</comment>